<dbReference type="Gene3D" id="3.60.15.10">
    <property type="entry name" value="Ribonuclease Z/Hydroxyacylglutathione hydrolase-like"/>
    <property type="match status" value="1"/>
</dbReference>
<reference evidence="5 6" key="1">
    <citation type="submission" date="2021-03" db="EMBL/GenBank/DDBJ databases">
        <title>Antimicrobial resistance genes in bacteria isolated from Japanese honey, and their potential for conferring macrolide and lincosamide resistance in the American foulbrood pathogen Paenibacillus larvae.</title>
        <authorList>
            <person name="Okamoto M."/>
            <person name="Kumagai M."/>
            <person name="Kanamori H."/>
            <person name="Takamatsu D."/>
        </authorList>
    </citation>
    <scope>NUCLEOTIDE SEQUENCE [LARGE SCALE GENOMIC DNA]</scope>
    <source>
        <strain evidence="5 6">J21TS3</strain>
    </source>
</reference>
<comment type="catalytic activity">
    <reaction evidence="3">
        <text>3',5'-cyclic UMP + H2O = UMP + H(+)</text>
        <dbReference type="Rhea" id="RHEA:70575"/>
        <dbReference type="ChEBI" id="CHEBI:15377"/>
        <dbReference type="ChEBI" id="CHEBI:15378"/>
        <dbReference type="ChEBI" id="CHEBI:57865"/>
        <dbReference type="ChEBI" id="CHEBI:184387"/>
    </reaction>
    <physiologicalReaction direction="left-to-right" evidence="3">
        <dbReference type="Rhea" id="RHEA:70576"/>
    </physiologicalReaction>
</comment>
<sequence>MKLGERIVSIDLYPQPGAAQPYYQPVLLWDQEGATLVDTGMIGQMDQMTRAIREAGLQLSDIKRIILTHQDIDHIGNLAAFIAENPAIEVWAHADDIPYITGEKRIIKMTDERISQMPEAAQTAIRSLFDKLPSIRISRVLADGDVLDIHGGMRVIHTPGHTPGHICLYLPEEQLLLAADELRVVDGDLAGPPEGFFTLDMDEAVRSMHKLTGLPLQKIFCYHGGLYDNHPSERLAELIRTLEQA</sequence>
<accession>A0ABQ4M453</accession>
<comment type="catalytic activity">
    <reaction evidence="1">
        <text>3',5'-cyclic CMP + H2O = CMP + H(+)</text>
        <dbReference type="Rhea" id="RHEA:72675"/>
        <dbReference type="ChEBI" id="CHEBI:15377"/>
        <dbReference type="ChEBI" id="CHEBI:15378"/>
        <dbReference type="ChEBI" id="CHEBI:58003"/>
        <dbReference type="ChEBI" id="CHEBI:60377"/>
    </reaction>
    <physiologicalReaction direction="left-to-right" evidence="1">
        <dbReference type="Rhea" id="RHEA:72676"/>
    </physiologicalReaction>
</comment>
<dbReference type="Proteomes" id="UP000680638">
    <property type="component" value="Unassembled WGS sequence"/>
</dbReference>
<dbReference type="SUPFAM" id="SSF56281">
    <property type="entry name" value="Metallo-hydrolase/oxidoreductase"/>
    <property type="match status" value="1"/>
</dbReference>
<organism evidence="5 6">
    <name type="scientific">Paenibacillus cookii</name>
    <dbReference type="NCBI Taxonomy" id="157839"/>
    <lineage>
        <taxon>Bacteria</taxon>
        <taxon>Bacillati</taxon>
        <taxon>Bacillota</taxon>
        <taxon>Bacilli</taxon>
        <taxon>Bacillales</taxon>
        <taxon>Paenibacillaceae</taxon>
        <taxon>Paenibacillus</taxon>
    </lineage>
</organism>
<dbReference type="SMART" id="SM00849">
    <property type="entry name" value="Lactamase_B"/>
    <property type="match status" value="1"/>
</dbReference>
<evidence type="ECO:0000313" key="6">
    <source>
        <dbReference type="Proteomes" id="UP000680638"/>
    </source>
</evidence>
<dbReference type="InterPro" id="IPR050855">
    <property type="entry name" value="NDM-1-like"/>
</dbReference>
<dbReference type="PANTHER" id="PTHR42951:SF15">
    <property type="entry name" value="METALLO-BETA-LACTAMASE SUPERFAMILY PROTEIN"/>
    <property type="match status" value="1"/>
</dbReference>
<comment type="caution">
    <text evidence="5">The sequence shown here is derived from an EMBL/GenBank/DDBJ whole genome shotgun (WGS) entry which is preliminary data.</text>
</comment>
<dbReference type="InterPro" id="IPR036866">
    <property type="entry name" value="RibonucZ/Hydroxyglut_hydro"/>
</dbReference>
<gene>
    <name evidence="5" type="ORF">J21TS3_50440</name>
</gene>
<dbReference type="CDD" id="cd07721">
    <property type="entry name" value="yflN-like_MBL-fold"/>
    <property type="match status" value="1"/>
</dbReference>
<protein>
    <submittedName>
        <fullName evidence="5">Hydrolase</fullName>
    </submittedName>
</protein>
<keyword evidence="6" id="KW-1185">Reference proteome</keyword>
<feature type="domain" description="Metallo-beta-lactamase" evidence="4">
    <location>
        <begin position="22"/>
        <end position="223"/>
    </location>
</feature>
<dbReference type="PANTHER" id="PTHR42951">
    <property type="entry name" value="METALLO-BETA-LACTAMASE DOMAIN-CONTAINING"/>
    <property type="match status" value="1"/>
</dbReference>
<dbReference type="Pfam" id="PF00753">
    <property type="entry name" value="Lactamase_B"/>
    <property type="match status" value="1"/>
</dbReference>
<dbReference type="RefSeq" id="WP_212952797.1">
    <property type="nucleotide sequence ID" value="NZ_BORW01000052.1"/>
</dbReference>
<proteinExistence type="predicted"/>
<evidence type="ECO:0000313" key="5">
    <source>
        <dbReference type="EMBL" id="GIO70223.1"/>
    </source>
</evidence>
<keyword evidence="5" id="KW-0378">Hydrolase</keyword>
<evidence type="ECO:0000259" key="4">
    <source>
        <dbReference type="SMART" id="SM00849"/>
    </source>
</evidence>
<dbReference type="EMBL" id="BORW01000052">
    <property type="protein sequence ID" value="GIO70223.1"/>
    <property type="molecule type" value="Genomic_DNA"/>
</dbReference>
<evidence type="ECO:0000256" key="2">
    <source>
        <dbReference type="ARBA" id="ARBA00034301"/>
    </source>
</evidence>
<evidence type="ECO:0000256" key="1">
    <source>
        <dbReference type="ARBA" id="ARBA00034221"/>
    </source>
</evidence>
<dbReference type="InterPro" id="IPR001279">
    <property type="entry name" value="Metallo-B-lactamas"/>
</dbReference>
<dbReference type="GO" id="GO:0016787">
    <property type="term" value="F:hydrolase activity"/>
    <property type="evidence" value="ECO:0007669"/>
    <property type="project" value="UniProtKB-KW"/>
</dbReference>
<comment type="function">
    <text evidence="2">Counteracts the endogenous Pycsar antiviral defense system. Phosphodiesterase that enables metal-dependent hydrolysis of host cyclic nucleotide Pycsar defense signals such as cCMP and cUMP.</text>
</comment>
<evidence type="ECO:0000256" key="3">
    <source>
        <dbReference type="ARBA" id="ARBA00048505"/>
    </source>
</evidence>
<name>A0ABQ4M453_9BACL</name>